<dbReference type="SUPFAM" id="SSF53098">
    <property type="entry name" value="Ribonuclease H-like"/>
    <property type="match status" value="1"/>
</dbReference>
<dbReference type="KEGG" id="jre:108983806"/>
<accession>A0A2I4DVE6</accession>
<gene>
    <name evidence="2" type="primary">LOC108983806</name>
</gene>
<dbReference type="RefSeq" id="XP_018811119.1">
    <property type="nucleotide sequence ID" value="XM_018955574.1"/>
</dbReference>
<reference evidence="2" key="1">
    <citation type="submission" date="2025-08" db="UniProtKB">
        <authorList>
            <consortium name="RefSeq"/>
        </authorList>
    </citation>
    <scope>IDENTIFICATION</scope>
    <source>
        <tissue evidence="2">Leaves</tissue>
    </source>
</reference>
<dbReference type="InterPro" id="IPR044730">
    <property type="entry name" value="RNase_H-like_dom_plant"/>
</dbReference>
<dbReference type="PANTHER" id="PTHR47723">
    <property type="entry name" value="OS05G0353850 PROTEIN"/>
    <property type="match status" value="1"/>
</dbReference>
<proteinExistence type="predicted"/>
<dbReference type="AlphaFoldDB" id="A0A2I4DVE6"/>
<dbReference type="Pfam" id="PF13456">
    <property type="entry name" value="RVT_3"/>
    <property type="match status" value="1"/>
</dbReference>
<dbReference type="PANTHER" id="PTHR47723:SF21">
    <property type="entry name" value="POLYNUCLEOTIDYL TRANSFERASE, RIBONUCLEASE H-LIKE SUPERFAMILY PROTEIN"/>
    <property type="match status" value="1"/>
</dbReference>
<evidence type="ECO:0000313" key="1">
    <source>
        <dbReference type="Proteomes" id="UP000235220"/>
    </source>
</evidence>
<dbReference type="Gramene" id="Jr06_15150_p1">
    <property type="protein sequence ID" value="cds.Jr06_15150_p1"/>
    <property type="gene ID" value="Jr06_15150"/>
</dbReference>
<dbReference type="CDD" id="cd06222">
    <property type="entry name" value="RNase_H_like"/>
    <property type="match status" value="1"/>
</dbReference>
<dbReference type="GO" id="GO:0004523">
    <property type="term" value="F:RNA-DNA hybrid ribonuclease activity"/>
    <property type="evidence" value="ECO:0007669"/>
    <property type="project" value="InterPro"/>
</dbReference>
<evidence type="ECO:0000313" key="2">
    <source>
        <dbReference type="RefSeq" id="XP_018811119.1"/>
    </source>
</evidence>
<name>A0A2I4DVE6_JUGRE</name>
<keyword evidence="1" id="KW-1185">Reference proteome</keyword>
<dbReference type="OrthoDB" id="1428630at2759"/>
<dbReference type="Proteomes" id="UP000235220">
    <property type="component" value="Chromosome 6"/>
</dbReference>
<dbReference type="InterPro" id="IPR036397">
    <property type="entry name" value="RNaseH_sf"/>
</dbReference>
<sequence length="389" mass="44183">MGVFKLPWSLLKDINKVMRNFWWGQVEEERKIHWVSWKTMGKLKTAGGMGFRESHSFNLAMLAKQGWKLLHHPQALASLVLKAKYFPHSEFFQAKLGSKPSFIWRSIMDARELVKRGTRWRVGNGEAIKIWEDKWVPKLPYAKIMSPVRVLSPEAFVSILIDPGTKQWKTSMVEDLFLPEEATLIKQIPISFNNSPDKLIWSGCMAPVLKETSKMFLPKPTIKNLIKELEDSGGKELVEEFAVVARRDAAVDRIQCKIGIGLIIRDWNGRVVATSRKFRPLFPDPLLAEAMGAIEASCFGLQLGIKRIILEGDSKIVISAINNREENWSAMGMLIEDVKIKLNSYEEWSASHVRREGNQAAHKLARDALLHSISSVDMGIISHCIHDCN</sequence>
<dbReference type="GeneID" id="108983806"/>
<organism evidence="1 2">
    <name type="scientific">Juglans regia</name>
    <name type="common">English walnut</name>
    <dbReference type="NCBI Taxonomy" id="51240"/>
    <lineage>
        <taxon>Eukaryota</taxon>
        <taxon>Viridiplantae</taxon>
        <taxon>Streptophyta</taxon>
        <taxon>Embryophyta</taxon>
        <taxon>Tracheophyta</taxon>
        <taxon>Spermatophyta</taxon>
        <taxon>Magnoliopsida</taxon>
        <taxon>eudicotyledons</taxon>
        <taxon>Gunneridae</taxon>
        <taxon>Pentapetalae</taxon>
        <taxon>rosids</taxon>
        <taxon>fabids</taxon>
        <taxon>Fagales</taxon>
        <taxon>Juglandaceae</taxon>
        <taxon>Juglans</taxon>
    </lineage>
</organism>
<dbReference type="InterPro" id="IPR002156">
    <property type="entry name" value="RNaseH_domain"/>
</dbReference>
<dbReference type="STRING" id="51240.A0A2I4DVE6"/>
<dbReference type="GO" id="GO:0003676">
    <property type="term" value="F:nucleic acid binding"/>
    <property type="evidence" value="ECO:0007669"/>
    <property type="project" value="InterPro"/>
</dbReference>
<dbReference type="InterPro" id="IPR012337">
    <property type="entry name" value="RNaseH-like_sf"/>
</dbReference>
<protein>
    <submittedName>
        <fullName evidence="2">Uncharacterized protein LOC108983806</fullName>
    </submittedName>
</protein>
<dbReference type="InterPro" id="IPR053151">
    <property type="entry name" value="RNase_H-like"/>
</dbReference>
<dbReference type="Gene3D" id="3.30.420.10">
    <property type="entry name" value="Ribonuclease H-like superfamily/Ribonuclease H"/>
    <property type="match status" value="1"/>
</dbReference>